<accession>A0A7J5Y0Y6</accession>
<comment type="caution">
    <text evidence="1">The sequence shown here is derived from an EMBL/GenBank/DDBJ whole genome shotgun (WGS) entry which is preliminary data.</text>
</comment>
<dbReference type="EMBL" id="JAAKFY010000018">
    <property type="protein sequence ID" value="KAF3842723.1"/>
    <property type="molecule type" value="Genomic_DNA"/>
</dbReference>
<evidence type="ECO:0000313" key="1">
    <source>
        <dbReference type="EMBL" id="KAF3842723.1"/>
    </source>
</evidence>
<evidence type="ECO:0000313" key="2">
    <source>
        <dbReference type="Proteomes" id="UP000518266"/>
    </source>
</evidence>
<organism evidence="1 2">
    <name type="scientific">Dissostichus mawsoni</name>
    <name type="common">Antarctic cod</name>
    <dbReference type="NCBI Taxonomy" id="36200"/>
    <lineage>
        <taxon>Eukaryota</taxon>
        <taxon>Metazoa</taxon>
        <taxon>Chordata</taxon>
        <taxon>Craniata</taxon>
        <taxon>Vertebrata</taxon>
        <taxon>Euteleostomi</taxon>
        <taxon>Actinopterygii</taxon>
        <taxon>Neopterygii</taxon>
        <taxon>Teleostei</taxon>
        <taxon>Neoteleostei</taxon>
        <taxon>Acanthomorphata</taxon>
        <taxon>Eupercaria</taxon>
        <taxon>Perciformes</taxon>
        <taxon>Notothenioidei</taxon>
        <taxon>Nototheniidae</taxon>
        <taxon>Dissostichus</taxon>
    </lineage>
</organism>
<name>A0A7J5Y0Y6_DISMA</name>
<proteinExistence type="predicted"/>
<protein>
    <submittedName>
        <fullName evidence="1">Uncharacterized protein</fullName>
    </submittedName>
</protein>
<dbReference type="AlphaFoldDB" id="A0A7J5Y0Y6"/>
<dbReference type="Proteomes" id="UP000518266">
    <property type="component" value="Unassembled WGS sequence"/>
</dbReference>
<reference evidence="1 2" key="1">
    <citation type="submission" date="2020-03" db="EMBL/GenBank/DDBJ databases">
        <title>Dissostichus mawsoni Genome sequencing and assembly.</title>
        <authorList>
            <person name="Park H."/>
        </authorList>
    </citation>
    <scope>NUCLEOTIDE SEQUENCE [LARGE SCALE GENOMIC DNA]</scope>
    <source>
        <strain evidence="1">DM0001</strain>
        <tissue evidence="1">Muscle</tissue>
    </source>
</reference>
<keyword evidence="2" id="KW-1185">Reference proteome</keyword>
<sequence length="177" mass="19721">MQEEKKTMSFFLRFFFRKCCGALIQLCVHRNSSIAYLLQAVHCGVVFVVIHSHVQREIRARSSTFRVCVAENSMVVQQSARCGHHDVDPVGEPLGLSGAVAAPHDQPEGVHVMLDQLLQHTIGLHRQLACGREDHHSCAWGLRVVTHQLRQRGKGCVLKCSCNSRQQFISGGLRGKA</sequence>
<gene>
    <name evidence="1" type="ORF">F7725_001572</name>
</gene>